<name>A0A096GZH5_COMTE</name>
<proteinExistence type="predicted"/>
<dbReference type="AlphaFoldDB" id="A0A096GZH5"/>
<comment type="caution">
    <text evidence="1">The sequence shown here is derived from an EMBL/GenBank/DDBJ whole genome shotgun (WGS) entry which is preliminary data.</text>
</comment>
<evidence type="ECO:0000313" key="2">
    <source>
        <dbReference type="Proteomes" id="UP000029553"/>
    </source>
</evidence>
<protein>
    <recommendedName>
        <fullName evidence="3">Tyr recombinase domain-containing protein</fullName>
    </recommendedName>
</protein>
<reference evidence="1 2" key="1">
    <citation type="submission" date="2013-09" db="EMBL/GenBank/DDBJ databases">
        <title>High correlation between genotypes and phenotypes of environmental bacteria Comamonas testosteroni strains.</title>
        <authorList>
            <person name="Liu L."/>
            <person name="Zhu W."/>
            <person name="Xia X."/>
            <person name="Xu B."/>
            <person name="Luo M."/>
            <person name="Wang G."/>
        </authorList>
    </citation>
    <scope>NUCLEOTIDE SEQUENCE [LARGE SCALE GENOMIC DNA]</scope>
    <source>
        <strain evidence="1 2">JL40</strain>
    </source>
</reference>
<accession>A0A096GZH5</accession>
<sequence>MPNMKRLVLFKRRGKGTRIVQLRYSKEVEDSVSVAMDGVALVQKAQTYSAHLVSEAAPEYSNRLFLYRSMRNSMAAGKAIPLSSAMLKNGIKAFVTRNNLCGDDGKPLRLNLSRLRKTVEMRLFDLSGGDLIATAALMGHSPKVADMHYLACTQQMRENATFVGEALPEIYRNGSDTDKIIPILPERTPTGRCRDPYKGDRAPKDGTACDDFLACFSCTSYAITGSPDDLHRLFSFYFFLEREMHRARSEDWRTEFRQTMLLIERFTADKFDVELVAAARERSRAEPLGFWAAYTL</sequence>
<dbReference type="Proteomes" id="UP000029553">
    <property type="component" value="Unassembled WGS sequence"/>
</dbReference>
<gene>
    <name evidence="1" type="ORF">P353_10480</name>
</gene>
<evidence type="ECO:0000313" key="1">
    <source>
        <dbReference type="EMBL" id="KGH30575.1"/>
    </source>
</evidence>
<evidence type="ECO:0008006" key="3">
    <source>
        <dbReference type="Google" id="ProtNLM"/>
    </source>
</evidence>
<organism evidence="1 2">
    <name type="scientific">Comamonas testosteroni</name>
    <name type="common">Pseudomonas testosteroni</name>
    <dbReference type="NCBI Taxonomy" id="285"/>
    <lineage>
        <taxon>Bacteria</taxon>
        <taxon>Pseudomonadati</taxon>
        <taxon>Pseudomonadota</taxon>
        <taxon>Betaproteobacteria</taxon>
        <taxon>Burkholderiales</taxon>
        <taxon>Comamonadaceae</taxon>
        <taxon>Comamonas</taxon>
    </lineage>
</organism>
<dbReference type="EMBL" id="AWOR01000043">
    <property type="protein sequence ID" value="KGH30575.1"/>
    <property type="molecule type" value="Genomic_DNA"/>
</dbReference>